<dbReference type="PROSITE" id="PS50887">
    <property type="entry name" value="GGDEF"/>
    <property type="match status" value="1"/>
</dbReference>
<dbReference type="NCBIfam" id="TIGR00254">
    <property type="entry name" value="GGDEF"/>
    <property type="match status" value="1"/>
</dbReference>
<sequence length="308" mass="34337">MNENKAFRILIVDDTQKNIHLLGTLLRKENYLINVAYDGESALELANKVLPDLILLDVMMPGIDGYETCKRLKANVRTEPIPVIFLTAKTETKDVVLGFESGAVDFVSKPFSAVVLLARVRTHLKLRRALVELEEKNQVLEQMVISDGLTQLYNHKFIFEILSKELADARRYGDPVSVIMFDLDHFKKVNDVYGHPVGDEVLVKVARTIKDSIRESDLAGRYGGEEFLVVLPKATLADTKVVAEKIRKNIAALTWTQPGLAITISGGATEFNGGNELELIDTADKLLYEAKNNGRNRIAFAPQKEIDG</sequence>
<dbReference type="CDD" id="cd01949">
    <property type="entry name" value="GGDEF"/>
    <property type="match status" value="1"/>
</dbReference>
<keyword evidence="3" id="KW-0597">Phosphoprotein</keyword>
<dbReference type="SUPFAM" id="SSF55073">
    <property type="entry name" value="Nucleotide cyclase"/>
    <property type="match status" value="1"/>
</dbReference>
<feature type="domain" description="Response regulatory" evidence="4">
    <location>
        <begin position="8"/>
        <end position="124"/>
    </location>
</feature>
<dbReference type="Pfam" id="PF00990">
    <property type="entry name" value="GGDEF"/>
    <property type="match status" value="1"/>
</dbReference>
<evidence type="ECO:0000259" key="4">
    <source>
        <dbReference type="PROSITE" id="PS50110"/>
    </source>
</evidence>
<name>A0A1F6GZ04_9PROT</name>
<comment type="catalytic activity">
    <reaction evidence="2">
        <text>2 GTP = 3',3'-c-di-GMP + 2 diphosphate</text>
        <dbReference type="Rhea" id="RHEA:24898"/>
        <dbReference type="ChEBI" id="CHEBI:33019"/>
        <dbReference type="ChEBI" id="CHEBI:37565"/>
        <dbReference type="ChEBI" id="CHEBI:58805"/>
        <dbReference type="EC" id="2.7.7.65"/>
    </reaction>
</comment>
<comment type="caution">
    <text evidence="6">The sequence shown here is derived from an EMBL/GenBank/DDBJ whole genome shotgun (WGS) entry which is preliminary data.</text>
</comment>
<dbReference type="GO" id="GO:0043709">
    <property type="term" value="P:cell adhesion involved in single-species biofilm formation"/>
    <property type="evidence" value="ECO:0007669"/>
    <property type="project" value="TreeGrafter"/>
</dbReference>
<evidence type="ECO:0000259" key="5">
    <source>
        <dbReference type="PROSITE" id="PS50887"/>
    </source>
</evidence>
<dbReference type="Gene3D" id="3.40.50.2300">
    <property type="match status" value="1"/>
</dbReference>
<reference evidence="6 7" key="1">
    <citation type="journal article" date="2016" name="Nat. Commun.">
        <title>Thousands of microbial genomes shed light on interconnected biogeochemical processes in an aquifer system.</title>
        <authorList>
            <person name="Anantharaman K."/>
            <person name="Brown C.T."/>
            <person name="Hug L.A."/>
            <person name="Sharon I."/>
            <person name="Castelle C.J."/>
            <person name="Probst A.J."/>
            <person name="Thomas B.C."/>
            <person name="Singh A."/>
            <person name="Wilkins M.J."/>
            <person name="Karaoz U."/>
            <person name="Brodie E.L."/>
            <person name="Williams K.H."/>
            <person name="Hubbard S.S."/>
            <person name="Banfield J.F."/>
        </authorList>
    </citation>
    <scope>NUCLEOTIDE SEQUENCE [LARGE SCALE GENOMIC DNA]</scope>
</reference>
<dbReference type="PANTHER" id="PTHR45138:SF9">
    <property type="entry name" value="DIGUANYLATE CYCLASE DGCM-RELATED"/>
    <property type="match status" value="1"/>
</dbReference>
<accession>A0A1F6GZ04</accession>
<feature type="domain" description="GGDEF" evidence="5">
    <location>
        <begin position="174"/>
        <end position="303"/>
    </location>
</feature>
<dbReference type="EC" id="2.7.7.65" evidence="1"/>
<dbReference type="Pfam" id="PF00072">
    <property type="entry name" value="Response_reg"/>
    <property type="match status" value="1"/>
</dbReference>
<feature type="modified residue" description="4-aspartylphosphate" evidence="3">
    <location>
        <position position="57"/>
    </location>
</feature>
<dbReference type="InterPro" id="IPR043128">
    <property type="entry name" value="Rev_trsase/Diguanyl_cyclase"/>
</dbReference>
<evidence type="ECO:0000256" key="1">
    <source>
        <dbReference type="ARBA" id="ARBA00012528"/>
    </source>
</evidence>
<dbReference type="CDD" id="cd19920">
    <property type="entry name" value="REC_PA4781-like"/>
    <property type="match status" value="1"/>
</dbReference>
<dbReference type="EMBL" id="MFNF01000017">
    <property type="protein sequence ID" value="OGH03378.1"/>
    <property type="molecule type" value="Genomic_DNA"/>
</dbReference>
<dbReference type="InterPro" id="IPR001789">
    <property type="entry name" value="Sig_transdc_resp-reg_receiver"/>
</dbReference>
<dbReference type="InterPro" id="IPR050469">
    <property type="entry name" value="Diguanylate_Cyclase"/>
</dbReference>
<dbReference type="PANTHER" id="PTHR45138">
    <property type="entry name" value="REGULATORY COMPONENTS OF SENSORY TRANSDUCTION SYSTEM"/>
    <property type="match status" value="1"/>
</dbReference>
<dbReference type="GO" id="GO:0005886">
    <property type="term" value="C:plasma membrane"/>
    <property type="evidence" value="ECO:0007669"/>
    <property type="project" value="TreeGrafter"/>
</dbReference>
<evidence type="ECO:0000256" key="3">
    <source>
        <dbReference type="PROSITE-ProRule" id="PRU00169"/>
    </source>
</evidence>
<evidence type="ECO:0000313" key="6">
    <source>
        <dbReference type="EMBL" id="OGH03378.1"/>
    </source>
</evidence>
<dbReference type="SMART" id="SM00448">
    <property type="entry name" value="REC"/>
    <property type="match status" value="1"/>
</dbReference>
<dbReference type="SMART" id="SM00267">
    <property type="entry name" value="GGDEF"/>
    <property type="match status" value="1"/>
</dbReference>
<proteinExistence type="predicted"/>
<organism evidence="6 7">
    <name type="scientific">Candidatus Lambdaproteobacteria bacterium RIFOXYD2_FULL_56_26</name>
    <dbReference type="NCBI Taxonomy" id="1817773"/>
    <lineage>
        <taxon>Bacteria</taxon>
        <taxon>Pseudomonadati</taxon>
        <taxon>Pseudomonadota</taxon>
        <taxon>Candidatus Lambdaproteobacteria</taxon>
    </lineage>
</organism>
<dbReference type="InterPro" id="IPR029787">
    <property type="entry name" value="Nucleotide_cyclase"/>
</dbReference>
<dbReference type="PROSITE" id="PS50110">
    <property type="entry name" value="RESPONSE_REGULATORY"/>
    <property type="match status" value="1"/>
</dbReference>
<gene>
    <name evidence="6" type="ORF">A2557_02525</name>
</gene>
<dbReference type="AlphaFoldDB" id="A0A1F6GZ04"/>
<evidence type="ECO:0000256" key="2">
    <source>
        <dbReference type="ARBA" id="ARBA00034247"/>
    </source>
</evidence>
<dbReference type="GO" id="GO:0052621">
    <property type="term" value="F:diguanylate cyclase activity"/>
    <property type="evidence" value="ECO:0007669"/>
    <property type="project" value="UniProtKB-EC"/>
</dbReference>
<dbReference type="SUPFAM" id="SSF52172">
    <property type="entry name" value="CheY-like"/>
    <property type="match status" value="1"/>
</dbReference>
<dbReference type="Gene3D" id="3.30.70.270">
    <property type="match status" value="1"/>
</dbReference>
<dbReference type="FunFam" id="3.30.70.270:FF:000001">
    <property type="entry name" value="Diguanylate cyclase domain protein"/>
    <property type="match status" value="1"/>
</dbReference>
<protein>
    <recommendedName>
        <fullName evidence="1">diguanylate cyclase</fullName>
        <ecNumber evidence="1">2.7.7.65</ecNumber>
    </recommendedName>
</protein>
<evidence type="ECO:0000313" key="7">
    <source>
        <dbReference type="Proteomes" id="UP000177583"/>
    </source>
</evidence>
<dbReference type="InterPro" id="IPR011006">
    <property type="entry name" value="CheY-like_superfamily"/>
</dbReference>
<dbReference type="InterPro" id="IPR000160">
    <property type="entry name" value="GGDEF_dom"/>
</dbReference>
<dbReference type="Proteomes" id="UP000177583">
    <property type="component" value="Unassembled WGS sequence"/>
</dbReference>
<dbReference type="GO" id="GO:1902201">
    <property type="term" value="P:negative regulation of bacterial-type flagellum-dependent cell motility"/>
    <property type="evidence" value="ECO:0007669"/>
    <property type="project" value="TreeGrafter"/>
</dbReference>
<dbReference type="GO" id="GO:0000160">
    <property type="term" value="P:phosphorelay signal transduction system"/>
    <property type="evidence" value="ECO:0007669"/>
    <property type="project" value="InterPro"/>
</dbReference>